<keyword evidence="9" id="KW-1185">Reference proteome</keyword>
<dbReference type="SMART" id="SM00693">
    <property type="entry name" value="DysFN"/>
    <property type="match status" value="1"/>
</dbReference>
<dbReference type="InterPro" id="IPR006614">
    <property type="entry name" value="Peroxin/Ferlin"/>
</dbReference>
<feature type="compositionally biased region" description="Polar residues" evidence="5">
    <location>
        <begin position="1087"/>
        <end position="1113"/>
    </location>
</feature>
<feature type="compositionally biased region" description="Polar residues" evidence="5">
    <location>
        <begin position="716"/>
        <end position="728"/>
    </location>
</feature>
<feature type="compositionally biased region" description="Basic and acidic residues" evidence="5">
    <location>
        <begin position="1066"/>
        <end position="1085"/>
    </location>
</feature>
<comment type="subcellular location">
    <subcellularLocation>
        <location evidence="1">Endomembrane system</location>
        <topology evidence="1">Multi-pass membrane protein</topology>
    </subcellularLocation>
</comment>
<keyword evidence="3 6" id="KW-1133">Transmembrane helix</keyword>
<feature type="transmembrane region" description="Helical" evidence="6">
    <location>
        <begin position="681"/>
        <end position="710"/>
    </location>
</feature>
<feature type="compositionally biased region" description="Basic and acidic residues" evidence="5">
    <location>
        <begin position="1152"/>
        <end position="1171"/>
    </location>
</feature>
<dbReference type="AlphaFoldDB" id="A0A9P7KXD9"/>
<evidence type="ECO:0000256" key="4">
    <source>
        <dbReference type="ARBA" id="ARBA00023136"/>
    </source>
</evidence>
<name>A0A9P7KXD9_9HYPO</name>
<accession>A0A9P7KXD9</accession>
<sequence>MSTELTTITMDQKTPPKLSALPFEVLEMITSNLENGDLKNLRLTSTLGFAIRLHIKRVYLSANPLNIKVLKAIADNDLYRNDVRELIWDDSYLRNANELVKPNPKKRQFKLAKGFDPTRRCPKWYVRDSHSHFESSYYRREDPFLSKLGKQEMSWEESYTYYYDLAKQQRAVISSNDDVKAFSKKYTIQRRGLCAALRMLAKHGDHKVSELIIEEYEEVDRDRMLVDVKKPGYTRDDLATLIKRPDFHTLTLKVNRKTYMWGVPEVLDVMRKLFRAVFGLPSIWSFHSLADCLNQNIRLTCSRTPGPDEHAYYGADGYLYTAKQKDIRFLFLDVIATEQTVDSNKTIAQVLDFSRLYKTTPVIAAYDSNDDFTKTMRRPWIAHEVHVFETNPYSVTYVSHTGQGAGDFGFLHMVSRMHGSVYTCSILGVLSGTFQIHSISDLKYLLPAFSNALEISYNLMSRNDYLLTAAILYPQSDYANGYNNNITELLYNDYHFRRNREVPSSSWTYHDIFLSDVKVAKWRYKYNDYMDTEKAYFEIEPCAKQTIMRFLGLTMPKGTDVTAKDDTPWLSHLGSSPMSSRDDASHGASPPSYEPQSSNSGAPPTYATFSPVTLSANTPSRSSRRSTILVHQKSPLLLATPPQITRALAYSHPFLLPLNTLAGLLTWSTGDPWQSFLLLCLYWAVVLYGDVVITWAGPVLVGVALIAGMYGRRYSPLSSSGWTETRGQNAGAKGANQNPGESSQQNGKANAGEKQSKHTRGNSEVTNTKHQKTLDEIVETLKQLTGRCNVLMEPLLEMTDFLSTQTTPTSATTRPALTVIFMRLLIITPIWIALTVPPWRVVTTRRVLLMAGTIILTWHARVMRVSRAILWRSSTVRRLATGITGLQFNTPEQPFKKDLQKAAKKGSDRVQQQDSELTKALTKATSFQTNHGRRHGTGKTAGVKFTFIIYENQRRWVGLGWTNNLFAYERAAWTDDHSHSVPAKDDFELPEVEDGSRMVWRWVPGSRWRVDGVPDEHGPVDYEGKEGVNGWIFYDNKWQNGQRGQDGWSRWTRRRKWYRDAELVELDQPKEGQEGSTEANKDVKESPSVTKLRSQPYSSSNETMVPTRSAADQSHSEDLSNDDASSKAADDSLSVHSTSSKSFLRSPFMRKRVTDRSGADNKERARRDSRASRTSSLYNDDDANALGAELALEIQKQGRPGGQWGIGDEARMSLE</sequence>
<reference evidence="8" key="1">
    <citation type="submission" date="2021-04" db="EMBL/GenBank/DDBJ databases">
        <title>Draft genome of Fusarium avenaceum strain F156N33, isolated from an atmospheric sample in Virginia.</title>
        <authorList>
            <person name="Yang S."/>
            <person name="Vinatzer B.A."/>
            <person name="Coleman J."/>
        </authorList>
    </citation>
    <scope>NUCLEOTIDE SEQUENCE</scope>
    <source>
        <strain evidence="8">F156N33</strain>
    </source>
</reference>
<gene>
    <name evidence="8" type="ORF">KAF25_008564</name>
</gene>
<feature type="transmembrane region" description="Helical" evidence="6">
    <location>
        <begin position="816"/>
        <end position="834"/>
    </location>
</feature>
<dbReference type="PANTHER" id="PTHR31679">
    <property type="entry name" value="PEROXISOMAL MEMBRANE PROTEIN PEX30-RELATED"/>
    <property type="match status" value="1"/>
</dbReference>
<evidence type="ECO:0000313" key="9">
    <source>
        <dbReference type="Proteomes" id="UP000782241"/>
    </source>
</evidence>
<dbReference type="Proteomes" id="UP000782241">
    <property type="component" value="Unassembled WGS sequence"/>
</dbReference>
<feature type="region of interest" description="Disordered" evidence="5">
    <location>
        <begin position="716"/>
        <end position="770"/>
    </location>
</feature>
<proteinExistence type="predicted"/>
<evidence type="ECO:0000256" key="1">
    <source>
        <dbReference type="ARBA" id="ARBA00004127"/>
    </source>
</evidence>
<feature type="domain" description="Peroxin/Ferlin" evidence="7">
    <location>
        <begin position="942"/>
        <end position="1011"/>
    </location>
</feature>
<feature type="compositionally biased region" description="Polar residues" evidence="5">
    <location>
        <begin position="735"/>
        <end position="748"/>
    </location>
</feature>
<evidence type="ECO:0000256" key="6">
    <source>
        <dbReference type="SAM" id="Phobius"/>
    </source>
</evidence>
<dbReference type="InterPro" id="IPR052646">
    <property type="entry name" value="Peroxisomal_PEX28-32"/>
</dbReference>
<keyword evidence="4 6" id="KW-0472">Membrane</keyword>
<feature type="region of interest" description="Disordered" evidence="5">
    <location>
        <begin position="1066"/>
        <end position="1181"/>
    </location>
</feature>
<feature type="region of interest" description="Disordered" evidence="5">
    <location>
        <begin position="566"/>
        <end position="603"/>
    </location>
</feature>
<feature type="compositionally biased region" description="Polar residues" evidence="5">
    <location>
        <begin position="594"/>
        <end position="603"/>
    </location>
</feature>
<evidence type="ECO:0000259" key="7">
    <source>
        <dbReference type="SMART" id="SM00693"/>
    </source>
</evidence>
<evidence type="ECO:0000313" key="8">
    <source>
        <dbReference type="EMBL" id="KAG5664830.1"/>
    </source>
</evidence>
<dbReference type="PANTHER" id="PTHR31679:SF2">
    <property type="entry name" value="PEROXISOMAL MEMBRANE PROTEIN PEX30-RELATED"/>
    <property type="match status" value="1"/>
</dbReference>
<protein>
    <recommendedName>
        <fullName evidence="7">Peroxin/Ferlin domain-containing protein</fullName>
    </recommendedName>
</protein>
<evidence type="ECO:0000256" key="3">
    <source>
        <dbReference type="ARBA" id="ARBA00022989"/>
    </source>
</evidence>
<dbReference type="GO" id="GO:0012505">
    <property type="term" value="C:endomembrane system"/>
    <property type="evidence" value="ECO:0007669"/>
    <property type="project" value="UniProtKB-SubCell"/>
</dbReference>
<evidence type="ECO:0000256" key="5">
    <source>
        <dbReference type="SAM" id="MobiDB-lite"/>
    </source>
</evidence>
<dbReference type="GO" id="GO:0005778">
    <property type="term" value="C:peroxisomal membrane"/>
    <property type="evidence" value="ECO:0007669"/>
    <property type="project" value="UniProtKB-ARBA"/>
</dbReference>
<dbReference type="InterPro" id="IPR010482">
    <property type="entry name" value="TECPR1-like_DysF"/>
</dbReference>
<evidence type="ECO:0000256" key="2">
    <source>
        <dbReference type="ARBA" id="ARBA00022692"/>
    </source>
</evidence>
<dbReference type="EMBL" id="JAGPUO010000002">
    <property type="protein sequence ID" value="KAG5664830.1"/>
    <property type="molecule type" value="Genomic_DNA"/>
</dbReference>
<comment type="caution">
    <text evidence="8">The sequence shown here is derived from an EMBL/GenBank/DDBJ whole genome shotgun (WGS) entry which is preliminary data.</text>
</comment>
<dbReference type="Pfam" id="PF06398">
    <property type="entry name" value="Pex24p"/>
    <property type="match status" value="1"/>
</dbReference>
<organism evidence="8 9">
    <name type="scientific">Fusarium avenaceum</name>
    <dbReference type="NCBI Taxonomy" id="40199"/>
    <lineage>
        <taxon>Eukaryota</taxon>
        <taxon>Fungi</taxon>
        <taxon>Dikarya</taxon>
        <taxon>Ascomycota</taxon>
        <taxon>Pezizomycotina</taxon>
        <taxon>Sordariomycetes</taxon>
        <taxon>Hypocreomycetidae</taxon>
        <taxon>Hypocreales</taxon>
        <taxon>Nectriaceae</taxon>
        <taxon>Fusarium</taxon>
        <taxon>Fusarium tricinctum species complex</taxon>
    </lineage>
</organism>
<keyword evidence="2 6" id="KW-0812">Transmembrane</keyword>
<feature type="compositionally biased region" description="Basic and acidic residues" evidence="5">
    <location>
        <begin position="1114"/>
        <end position="1130"/>
    </location>
</feature>
<dbReference type="GO" id="GO:0007031">
    <property type="term" value="P:peroxisome organization"/>
    <property type="evidence" value="ECO:0007669"/>
    <property type="project" value="TreeGrafter"/>
</dbReference>